<feature type="transmembrane region" description="Helical" evidence="1">
    <location>
        <begin position="141"/>
        <end position="159"/>
    </location>
</feature>
<evidence type="ECO:0000313" key="2">
    <source>
        <dbReference type="EMBL" id="MBE1555488.1"/>
    </source>
</evidence>
<evidence type="ECO:0000256" key="1">
    <source>
        <dbReference type="SAM" id="Phobius"/>
    </source>
</evidence>
<dbReference type="AlphaFoldDB" id="A0A927MJ08"/>
<dbReference type="Proteomes" id="UP000658225">
    <property type="component" value="Unassembled WGS sequence"/>
</dbReference>
<dbReference type="RefSeq" id="WP_192599207.1">
    <property type="nucleotide sequence ID" value="NZ_JADBEL010000014.1"/>
</dbReference>
<organism evidence="2 3">
    <name type="scientific">Sporosarcina limicola</name>
    <dbReference type="NCBI Taxonomy" id="34101"/>
    <lineage>
        <taxon>Bacteria</taxon>
        <taxon>Bacillati</taxon>
        <taxon>Bacillota</taxon>
        <taxon>Bacilli</taxon>
        <taxon>Bacillales</taxon>
        <taxon>Caryophanaceae</taxon>
        <taxon>Sporosarcina</taxon>
    </lineage>
</organism>
<keyword evidence="3" id="KW-1185">Reference proteome</keyword>
<gene>
    <name evidence="2" type="ORF">H4683_002608</name>
</gene>
<accession>A0A927MJ08</accession>
<sequence length="160" mass="19309">MLAAFISARFISRREHQKTNRIIFEKCYSKIFQFIEYDLFSEKVRLETVRYYGESIVRILDDANMYYYPSLKIYAERLRIASEENYQELWGYFSGRFGDEYDRISRSIGVPIRTRVYRLSRSHYEDQGHWWRIYLFSGKEAIIDTVSIVTLAAILLFYLL</sequence>
<keyword evidence="1" id="KW-1133">Transmembrane helix</keyword>
<dbReference type="EMBL" id="JADBEL010000014">
    <property type="protein sequence ID" value="MBE1555488.1"/>
    <property type="molecule type" value="Genomic_DNA"/>
</dbReference>
<reference evidence="2" key="1">
    <citation type="submission" date="2020-10" db="EMBL/GenBank/DDBJ databases">
        <title>Genomic Encyclopedia of Type Strains, Phase IV (KMG-IV): sequencing the most valuable type-strain genomes for metagenomic binning, comparative biology and taxonomic classification.</title>
        <authorList>
            <person name="Goeker M."/>
        </authorList>
    </citation>
    <scope>NUCLEOTIDE SEQUENCE</scope>
    <source>
        <strain evidence="2">DSM 13886</strain>
    </source>
</reference>
<keyword evidence="1" id="KW-0812">Transmembrane</keyword>
<keyword evidence="1" id="KW-0472">Membrane</keyword>
<evidence type="ECO:0000313" key="3">
    <source>
        <dbReference type="Proteomes" id="UP000658225"/>
    </source>
</evidence>
<proteinExistence type="predicted"/>
<protein>
    <submittedName>
        <fullName evidence="2">Uncharacterized protein</fullName>
    </submittedName>
</protein>
<comment type="caution">
    <text evidence="2">The sequence shown here is derived from an EMBL/GenBank/DDBJ whole genome shotgun (WGS) entry which is preliminary data.</text>
</comment>
<name>A0A927MJ08_9BACL</name>